<evidence type="ECO:0000256" key="1">
    <source>
        <dbReference type="RuleBase" id="RU363044"/>
    </source>
</evidence>
<sequence>MAHKKSLEALDRTLKDFRGNREFFDGALILLSSDFRQTLPVIPRSTSADELNTCLKSSVLWRHVKKMTLTINMGVQMQHDASAERFAKQLLD</sequence>
<keyword evidence="1" id="KW-0234">DNA repair</keyword>
<comment type="similarity">
    <text evidence="1">Belongs to the helicase family.</text>
</comment>
<dbReference type="GO" id="GO:0016787">
    <property type="term" value="F:hydrolase activity"/>
    <property type="evidence" value="ECO:0007669"/>
    <property type="project" value="UniProtKB-KW"/>
</dbReference>
<dbReference type="PANTHER" id="PTHR10492">
    <property type="match status" value="1"/>
</dbReference>
<dbReference type="OMA" id="MTLTINM"/>
<dbReference type="GO" id="GO:0043139">
    <property type="term" value="F:5'-3' DNA helicase activity"/>
    <property type="evidence" value="ECO:0007669"/>
    <property type="project" value="UniProtKB-EC"/>
</dbReference>
<comment type="cofactor">
    <cofactor evidence="1">
        <name>Mg(2+)</name>
        <dbReference type="ChEBI" id="CHEBI:18420"/>
    </cofactor>
</comment>
<evidence type="ECO:0000259" key="2">
    <source>
        <dbReference type="Pfam" id="PF05970"/>
    </source>
</evidence>
<dbReference type="PANTHER" id="PTHR10492:SF57">
    <property type="entry name" value="ATP-DEPENDENT DNA HELICASE"/>
    <property type="match status" value="1"/>
</dbReference>
<keyword evidence="1" id="KW-0227">DNA damage</keyword>
<dbReference type="GO" id="GO:0006310">
    <property type="term" value="P:DNA recombination"/>
    <property type="evidence" value="ECO:0007669"/>
    <property type="project" value="UniProtKB-KW"/>
</dbReference>
<organism evidence="3">
    <name type="scientific">Dendroctonus ponderosae</name>
    <name type="common">Mountain pine beetle</name>
    <dbReference type="NCBI Taxonomy" id="77166"/>
    <lineage>
        <taxon>Eukaryota</taxon>
        <taxon>Metazoa</taxon>
        <taxon>Ecdysozoa</taxon>
        <taxon>Arthropoda</taxon>
        <taxon>Hexapoda</taxon>
        <taxon>Insecta</taxon>
        <taxon>Pterygota</taxon>
        <taxon>Neoptera</taxon>
        <taxon>Endopterygota</taxon>
        <taxon>Coleoptera</taxon>
        <taxon>Polyphaga</taxon>
        <taxon>Cucujiformia</taxon>
        <taxon>Curculionidae</taxon>
        <taxon>Scolytinae</taxon>
        <taxon>Dendroctonus</taxon>
    </lineage>
</organism>
<protein>
    <recommendedName>
        <fullName evidence="1">ATP-dependent DNA helicase</fullName>
        <ecNumber evidence="1">5.6.2.3</ecNumber>
    </recommendedName>
</protein>
<gene>
    <name evidence="3" type="ORF">YQE_04575</name>
</gene>
<keyword evidence="1" id="KW-0378">Hydrolase</keyword>
<evidence type="ECO:0000313" key="3">
    <source>
        <dbReference type="EMBL" id="ENN78968.1"/>
    </source>
</evidence>
<keyword evidence="1" id="KW-0067">ATP-binding</keyword>
<dbReference type="Pfam" id="PF05970">
    <property type="entry name" value="PIF1"/>
    <property type="match status" value="1"/>
</dbReference>
<feature type="domain" description="DNA helicase Pif1-like DEAD-box helicase" evidence="2">
    <location>
        <begin position="1"/>
        <end position="82"/>
    </location>
</feature>
<keyword evidence="1" id="KW-0347">Helicase</keyword>
<name>N6TLV6_DENPD</name>
<dbReference type="EC" id="5.6.2.3" evidence="1"/>
<proteinExistence type="inferred from homology"/>
<dbReference type="GO" id="GO:0000723">
    <property type="term" value="P:telomere maintenance"/>
    <property type="evidence" value="ECO:0007669"/>
    <property type="project" value="InterPro"/>
</dbReference>
<comment type="catalytic activity">
    <reaction evidence="1">
        <text>ATP + H2O = ADP + phosphate + H(+)</text>
        <dbReference type="Rhea" id="RHEA:13065"/>
        <dbReference type="ChEBI" id="CHEBI:15377"/>
        <dbReference type="ChEBI" id="CHEBI:15378"/>
        <dbReference type="ChEBI" id="CHEBI:30616"/>
        <dbReference type="ChEBI" id="CHEBI:43474"/>
        <dbReference type="ChEBI" id="CHEBI:456216"/>
        <dbReference type="EC" id="5.6.2.3"/>
    </reaction>
</comment>
<accession>N6TLV6</accession>
<feature type="non-terminal residue" evidence="3">
    <location>
        <position position="1"/>
    </location>
</feature>
<keyword evidence="1" id="KW-0547">Nucleotide-binding</keyword>
<reference evidence="3" key="1">
    <citation type="journal article" date="2013" name="Genome Biol.">
        <title>Draft genome of the mountain pine beetle, Dendroctonus ponderosae Hopkins, a major forest pest.</title>
        <authorList>
            <person name="Keeling C.I."/>
            <person name="Yuen M.M."/>
            <person name="Liao N.Y."/>
            <person name="Docking T.R."/>
            <person name="Chan S.K."/>
            <person name="Taylor G.A."/>
            <person name="Palmquist D.L."/>
            <person name="Jackman S.D."/>
            <person name="Nguyen A."/>
            <person name="Li M."/>
            <person name="Henderson H."/>
            <person name="Janes J.K."/>
            <person name="Zhao Y."/>
            <person name="Pandoh P."/>
            <person name="Moore R."/>
            <person name="Sperling F.A."/>
            <person name="Huber D.P."/>
            <person name="Birol I."/>
            <person name="Jones S.J."/>
            <person name="Bohlmann J."/>
        </authorList>
    </citation>
    <scope>NUCLEOTIDE SEQUENCE</scope>
</reference>
<dbReference type="GO" id="GO:0006281">
    <property type="term" value="P:DNA repair"/>
    <property type="evidence" value="ECO:0007669"/>
    <property type="project" value="UniProtKB-KW"/>
</dbReference>
<dbReference type="HOGENOM" id="CLU_001324_8_0_1"/>
<dbReference type="InterPro" id="IPR010285">
    <property type="entry name" value="DNA_helicase_pif1-like_DEAD"/>
</dbReference>
<dbReference type="GO" id="GO:0005524">
    <property type="term" value="F:ATP binding"/>
    <property type="evidence" value="ECO:0007669"/>
    <property type="project" value="UniProtKB-KW"/>
</dbReference>
<keyword evidence="1" id="KW-0233">DNA recombination</keyword>
<dbReference type="AlphaFoldDB" id="N6TLV6"/>
<dbReference type="EMBL" id="KB740776">
    <property type="protein sequence ID" value="ENN78968.1"/>
    <property type="molecule type" value="Genomic_DNA"/>
</dbReference>